<gene>
    <name evidence="4" type="ORF">FHS79_001681</name>
</gene>
<feature type="chain" id="PRO_5032728345" evidence="2">
    <location>
        <begin position="20"/>
        <end position="328"/>
    </location>
</feature>
<name>A0A841LCH5_9SPHN</name>
<evidence type="ECO:0000313" key="5">
    <source>
        <dbReference type="Proteomes" id="UP000538147"/>
    </source>
</evidence>
<dbReference type="InterPro" id="IPR006597">
    <property type="entry name" value="Sel1-like"/>
</dbReference>
<dbReference type="RefSeq" id="WP_184198214.1">
    <property type="nucleotide sequence ID" value="NZ_BMOX01000059.1"/>
</dbReference>
<evidence type="ECO:0000313" key="4">
    <source>
        <dbReference type="EMBL" id="MBB6227515.1"/>
    </source>
</evidence>
<keyword evidence="5" id="KW-1185">Reference proteome</keyword>
<dbReference type="SUPFAM" id="SSF110997">
    <property type="entry name" value="Sporulation related repeat"/>
    <property type="match status" value="1"/>
</dbReference>
<evidence type="ECO:0000259" key="3">
    <source>
        <dbReference type="PROSITE" id="PS51724"/>
    </source>
</evidence>
<dbReference type="Gene3D" id="3.30.70.1070">
    <property type="entry name" value="Sporulation related repeat"/>
    <property type="match status" value="1"/>
</dbReference>
<dbReference type="EMBL" id="JACIIV010000010">
    <property type="protein sequence ID" value="MBB6227515.1"/>
    <property type="molecule type" value="Genomic_DNA"/>
</dbReference>
<dbReference type="AlphaFoldDB" id="A0A841LCH5"/>
<dbReference type="GO" id="GO:0042834">
    <property type="term" value="F:peptidoglycan binding"/>
    <property type="evidence" value="ECO:0007669"/>
    <property type="project" value="InterPro"/>
</dbReference>
<protein>
    <submittedName>
        <fullName evidence="4">Cell division septation protein DedD</fullName>
    </submittedName>
</protein>
<dbReference type="Pfam" id="PF08238">
    <property type="entry name" value="Sel1"/>
    <property type="match status" value="3"/>
</dbReference>
<dbReference type="InterPro" id="IPR011990">
    <property type="entry name" value="TPR-like_helical_dom_sf"/>
</dbReference>
<feature type="region of interest" description="Disordered" evidence="1">
    <location>
        <begin position="221"/>
        <end position="247"/>
    </location>
</feature>
<dbReference type="PANTHER" id="PTHR45011:SF1">
    <property type="entry name" value="DAP3-BINDING CELL DEATH ENHANCER 1"/>
    <property type="match status" value="1"/>
</dbReference>
<keyword evidence="4" id="KW-0132">Cell division</keyword>
<dbReference type="SUPFAM" id="SSF81901">
    <property type="entry name" value="HCP-like"/>
    <property type="match status" value="1"/>
</dbReference>
<keyword evidence="2" id="KW-0732">Signal</keyword>
<proteinExistence type="predicted"/>
<feature type="domain" description="SPOR" evidence="3">
    <location>
        <begin position="247"/>
        <end position="327"/>
    </location>
</feature>
<evidence type="ECO:0000256" key="2">
    <source>
        <dbReference type="SAM" id="SignalP"/>
    </source>
</evidence>
<dbReference type="Proteomes" id="UP000538147">
    <property type="component" value="Unassembled WGS sequence"/>
</dbReference>
<evidence type="ECO:0000256" key="1">
    <source>
        <dbReference type="SAM" id="MobiDB-lite"/>
    </source>
</evidence>
<dbReference type="Gene3D" id="1.25.40.10">
    <property type="entry name" value="Tetratricopeptide repeat domain"/>
    <property type="match status" value="1"/>
</dbReference>
<dbReference type="GO" id="GO:0051301">
    <property type="term" value="P:cell division"/>
    <property type="evidence" value="ECO:0007669"/>
    <property type="project" value="UniProtKB-KW"/>
</dbReference>
<keyword evidence="4" id="KW-0131">Cell cycle</keyword>
<organism evidence="4 5">
    <name type="scientific">Polymorphobacter multimanifer</name>
    <dbReference type="NCBI Taxonomy" id="1070431"/>
    <lineage>
        <taxon>Bacteria</taxon>
        <taxon>Pseudomonadati</taxon>
        <taxon>Pseudomonadota</taxon>
        <taxon>Alphaproteobacteria</taxon>
        <taxon>Sphingomonadales</taxon>
        <taxon>Sphingosinicellaceae</taxon>
        <taxon>Polymorphobacter</taxon>
    </lineage>
</organism>
<comment type="caution">
    <text evidence="4">The sequence shown here is derived from an EMBL/GenBank/DDBJ whole genome shotgun (WGS) entry which is preliminary data.</text>
</comment>
<sequence length="328" mass="34557">MAGLRLIALVLLCCAPALAQRREVQQPVTVPMAAPPAPMAASVRNGAELWRRGEWAAAAAMWRPFAENGNLDAMFNIGQAYKLGRGLPKNEAQARDWYRKAAERGHRPAQANLGILLFQSGQKADALRWLKQAADAGEPRAQYVYGVAHWNGDGVPRSLVTAYAYLARAADQGLAEGRSAIDLLTPKMSVVERTSGWQLASALAKTDGSSGPLASIPSPSALAANAPVPQTPSSNPAAIAGKAATPTRPQPAFRVQLGAYSRRELAEAALAAIKSRSPALLEGVGPILQYDGSLTRLHIGTFDSLEASKAACARFTAAGYSCIPVDAP</sequence>
<dbReference type="PANTHER" id="PTHR45011">
    <property type="entry name" value="DAP3-BINDING CELL DEATH ENHANCER 1"/>
    <property type="match status" value="1"/>
</dbReference>
<dbReference type="PROSITE" id="PS51724">
    <property type="entry name" value="SPOR"/>
    <property type="match status" value="1"/>
</dbReference>
<dbReference type="SMART" id="SM00671">
    <property type="entry name" value="SEL1"/>
    <property type="match status" value="3"/>
</dbReference>
<dbReference type="InterPro" id="IPR007730">
    <property type="entry name" value="SPOR-like_dom"/>
</dbReference>
<dbReference type="InterPro" id="IPR036680">
    <property type="entry name" value="SPOR-like_sf"/>
</dbReference>
<feature type="signal peptide" evidence="2">
    <location>
        <begin position="1"/>
        <end position="19"/>
    </location>
</feature>
<reference evidence="4 5" key="1">
    <citation type="submission" date="2020-08" db="EMBL/GenBank/DDBJ databases">
        <title>Genomic Encyclopedia of Type Strains, Phase IV (KMG-IV): sequencing the most valuable type-strain genomes for metagenomic binning, comparative biology and taxonomic classification.</title>
        <authorList>
            <person name="Goeker M."/>
        </authorList>
    </citation>
    <scope>NUCLEOTIDE SEQUENCE [LARGE SCALE GENOMIC DNA]</scope>
    <source>
        <strain evidence="4 5">DSM 102189</strain>
    </source>
</reference>
<dbReference type="InterPro" id="IPR052748">
    <property type="entry name" value="ISR_Activator"/>
</dbReference>
<dbReference type="Pfam" id="PF05036">
    <property type="entry name" value="SPOR"/>
    <property type="match status" value="1"/>
</dbReference>
<accession>A0A841LCH5</accession>